<dbReference type="AlphaFoldDB" id="F7XU06"/>
<keyword evidence="2" id="KW-1185">Reference proteome</keyword>
<dbReference type="EMBL" id="CP002130">
    <property type="protein sequence ID" value="AEI89365.1"/>
    <property type="molecule type" value="Genomic_DNA"/>
</dbReference>
<dbReference type="Proteomes" id="UP000006639">
    <property type="component" value="Chromosome"/>
</dbReference>
<dbReference type="STRING" id="696127.midi_01088"/>
<dbReference type="RefSeq" id="WP_013951558.1">
    <property type="nucleotide sequence ID" value="NC_015722.1"/>
</dbReference>
<organism evidence="1 2">
    <name type="scientific">Midichloria mitochondrii (strain IricVA)</name>
    <dbReference type="NCBI Taxonomy" id="696127"/>
    <lineage>
        <taxon>Bacteria</taxon>
        <taxon>Pseudomonadati</taxon>
        <taxon>Pseudomonadota</taxon>
        <taxon>Alphaproteobacteria</taxon>
        <taxon>Rickettsiales</taxon>
        <taxon>Candidatus Midichloriaceae</taxon>
        <taxon>Candidatus Midichloria</taxon>
    </lineage>
</organism>
<gene>
    <name evidence="1" type="ordered locus">midi_01088</name>
</gene>
<evidence type="ECO:0000313" key="1">
    <source>
        <dbReference type="EMBL" id="AEI89365.1"/>
    </source>
</evidence>
<sequence length="53" mass="6180">MKRQNSFNHNTYEVNTWNVIKEGIGGGLAMGFLRESAFDPLSRSRLYRFLLPF</sequence>
<dbReference type="KEGG" id="mmn:midi_01088"/>
<protein>
    <submittedName>
        <fullName evidence="1">Uncharacterized protein</fullName>
    </submittedName>
</protein>
<proteinExistence type="predicted"/>
<evidence type="ECO:0000313" key="2">
    <source>
        <dbReference type="Proteomes" id="UP000006639"/>
    </source>
</evidence>
<reference evidence="1 2" key="1">
    <citation type="journal article" date="2011" name="Mol. Biol. Evol.">
        <title>Phylogenomic evidence for the presence of a flagellum and cbb3 oxidase in the free-living mitochondrial ancestor.</title>
        <authorList>
            <person name="Sassera D."/>
            <person name="Lo N."/>
            <person name="Epis S."/>
            <person name="D'Auria G."/>
            <person name="Montagna M."/>
            <person name="Comandatore F."/>
            <person name="Horner D."/>
            <person name="Pereto J."/>
            <person name="Luciano A.M."/>
            <person name="Franciosi F."/>
            <person name="Ferri E."/>
            <person name="Crotti E."/>
            <person name="Bazzocchi C."/>
            <person name="Daffonchio D."/>
            <person name="Sacchi L."/>
            <person name="Moya A."/>
            <person name="Latorre A."/>
            <person name="Bandi C."/>
        </authorList>
    </citation>
    <scope>NUCLEOTIDE SEQUENCE [LARGE SCALE GENOMIC DNA]</scope>
    <source>
        <strain evidence="1 2">IricVA</strain>
    </source>
</reference>
<name>F7XU06_MIDMI</name>
<accession>F7XU06</accession>
<dbReference type="HOGENOM" id="CLU_3063530_0_0_5"/>